<keyword evidence="10" id="KW-1185">Reference proteome</keyword>
<dbReference type="Gene3D" id="2.40.440.10">
    <property type="entry name" value="L,D-transpeptidase catalytic domain-like"/>
    <property type="match status" value="1"/>
</dbReference>
<evidence type="ECO:0000256" key="1">
    <source>
        <dbReference type="ARBA" id="ARBA00004752"/>
    </source>
</evidence>
<dbReference type="PROSITE" id="PS51257">
    <property type="entry name" value="PROKAR_LIPOPROTEIN"/>
    <property type="match status" value="1"/>
</dbReference>
<keyword evidence="7" id="KW-0732">Signal</keyword>
<gene>
    <name evidence="9" type="ORF">CCO02nite_06360</name>
</gene>
<feature type="signal peptide" evidence="7">
    <location>
        <begin position="1"/>
        <end position="36"/>
    </location>
</feature>
<evidence type="ECO:0000313" key="10">
    <source>
        <dbReference type="Proteomes" id="UP000321720"/>
    </source>
</evidence>
<feature type="active site" description="Nucleophile" evidence="6">
    <location>
        <position position="279"/>
    </location>
</feature>
<dbReference type="GO" id="GO:0008360">
    <property type="term" value="P:regulation of cell shape"/>
    <property type="evidence" value="ECO:0007669"/>
    <property type="project" value="UniProtKB-UniRule"/>
</dbReference>
<dbReference type="Proteomes" id="UP000321720">
    <property type="component" value="Unassembled WGS sequence"/>
</dbReference>
<dbReference type="UniPathway" id="UPA00219"/>
<dbReference type="RefSeq" id="WP_146841600.1">
    <property type="nucleotide sequence ID" value="NZ_BJWG01000002.1"/>
</dbReference>
<dbReference type="PANTHER" id="PTHR30582:SF2">
    <property type="entry name" value="L,D-TRANSPEPTIDASE YCIB-RELATED"/>
    <property type="match status" value="1"/>
</dbReference>
<evidence type="ECO:0000313" key="9">
    <source>
        <dbReference type="EMBL" id="GEL93978.1"/>
    </source>
</evidence>
<feature type="domain" description="L,D-TPase catalytic" evidence="8">
    <location>
        <begin position="184"/>
        <end position="303"/>
    </location>
</feature>
<evidence type="ECO:0000256" key="4">
    <source>
        <dbReference type="ARBA" id="ARBA00022984"/>
    </source>
</evidence>
<dbReference type="CDD" id="cd16913">
    <property type="entry name" value="YkuD_like"/>
    <property type="match status" value="1"/>
</dbReference>
<dbReference type="InterPro" id="IPR038063">
    <property type="entry name" value="Transpep_catalytic_dom"/>
</dbReference>
<evidence type="ECO:0000259" key="8">
    <source>
        <dbReference type="PROSITE" id="PS52029"/>
    </source>
</evidence>
<keyword evidence="2" id="KW-0808">Transferase</keyword>
<feature type="active site" description="Proton donor/acceptor" evidence="6">
    <location>
        <position position="265"/>
    </location>
</feature>
<reference evidence="9 10" key="1">
    <citation type="submission" date="2019-07" db="EMBL/GenBank/DDBJ databases">
        <title>Whole genome shotgun sequence of Cellulomonas composti NBRC 100758.</title>
        <authorList>
            <person name="Hosoyama A."/>
            <person name="Uohara A."/>
            <person name="Ohji S."/>
            <person name="Ichikawa N."/>
        </authorList>
    </citation>
    <scope>NUCLEOTIDE SEQUENCE [LARGE SCALE GENOMIC DNA]</scope>
    <source>
        <strain evidence="9 10">NBRC 100758</strain>
    </source>
</reference>
<dbReference type="PANTHER" id="PTHR30582">
    <property type="entry name" value="L,D-TRANSPEPTIDASE"/>
    <property type="match status" value="1"/>
</dbReference>
<dbReference type="GO" id="GO:0071555">
    <property type="term" value="P:cell wall organization"/>
    <property type="evidence" value="ECO:0007669"/>
    <property type="project" value="UniProtKB-UniRule"/>
</dbReference>
<dbReference type="Pfam" id="PF03734">
    <property type="entry name" value="YkuD"/>
    <property type="match status" value="1"/>
</dbReference>
<keyword evidence="4 6" id="KW-0573">Peptidoglycan synthesis</keyword>
<comment type="caution">
    <text evidence="9">The sequence shown here is derived from an EMBL/GenBank/DDBJ whole genome shotgun (WGS) entry which is preliminary data.</text>
</comment>
<sequence length="303" mass="31615">MGAASRRTLVGRVLVVPALAVPALALSLGACAPAPAAAPPPPPQVVTVEAPVDVAKAQVPAPEPRPDLSALTVVDPLHVVPGLPGLDGLTQLENDDPTAGRWRTAVVTRDTAAYDAPGGTAVGRLPAYTLGVPTTVPVVEVGDEGWLRVMVAARGALPSDDATQVNGRTAWVRAFDTRPAGTDWRIEVSTHDQTVTIDEGDGPTTYAVIATGAPSRPTPRAPQFVVGTFWDQPGTYTPRVVLLSSQSETIDAYDRETGTSATAFHTTPLRGRGEISNGCIRLSDDVLDVLWHRVPAGTLVLVS</sequence>
<accession>A0A511J7L8</accession>
<dbReference type="InterPro" id="IPR005490">
    <property type="entry name" value="LD_TPept_cat_dom"/>
</dbReference>
<proteinExistence type="predicted"/>
<evidence type="ECO:0000256" key="2">
    <source>
        <dbReference type="ARBA" id="ARBA00022679"/>
    </source>
</evidence>
<keyword evidence="5 6" id="KW-0961">Cell wall biogenesis/degradation</keyword>
<dbReference type="InterPro" id="IPR050979">
    <property type="entry name" value="LD-transpeptidase"/>
</dbReference>
<dbReference type="GO" id="GO:0071972">
    <property type="term" value="F:peptidoglycan L,D-transpeptidase activity"/>
    <property type="evidence" value="ECO:0007669"/>
    <property type="project" value="TreeGrafter"/>
</dbReference>
<dbReference type="PROSITE" id="PS52029">
    <property type="entry name" value="LD_TPASE"/>
    <property type="match status" value="1"/>
</dbReference>
<dbReference type="GO" id="GO:0005576">
    <property type="term" value="C:extracellular region"/>
    <property type="evidence" value="ECO:0007669"/>
    <property type="project" value="TreeGrafter"/>
</dbReference>
<feature type="chain" id="PRO_5021744018" description="L,D-TPase catalytic domain-containing protein" evidence="7">
    <location>
        <begin position="37"/>
        <end position="303"/>
    </location>
</feature>
<evidence type="ECO:0000256" key="6">
    <source>
        <dbReference type="PROSITE-ProRule" id="PRU01373"/>
    </source>
</evidence>
<dbReference type="OrthoDB" id="5243103at2"/>
<organism evidence="9 10">
    <name type="scientific">Cellulomonas composti</name>
    <dbReference type="NCBI Taxonomy" id="266130"/>
    <lineage>
        <taxon>Bacteria</taxon>
        <taxon>Bacillati</taxon>
        <taxon>Actinomycetota</taxon>
        <taxon>Actinomycetes</taxon>
        <taxon>Micrococcales</taxon>
        <taxon>Cellulomonadaceae</taxon>
        <taxon>Cellulomonas</taxon>
    </lineage>
</organism>
<evidence type="ECO:0000256" key="7">
    <source>
        <dbReference type="SAM" id="SignalP"/>
    </source>
</evidence>
<dbReference type="SUPFAM" id="SSF141523">
    <property type="entry name" value="L,D-transpeptidase catalytic domain-like"/>
    <property type="match status" value="1"/>
</dbReference>
<evidence type="ECO:0000256" key="3">
    <source>
        <dbReference type="ARBA" id="ARBA00022960"/>
    </source>
</evidence>
<comment type="pathway">
    <text evidence="1 6">Cell wall biogenesis; peptidoglycan biosynthesis.</text>
</comment>
<dbReference type="EMBL" id="BJWG01000002">
    <property type="protein sequence ID" value="GEL93978.1"/>
    <property type="molecule type" value="Genomic_DNA"/>
</dbReference>
<protein>
    <recommendedName>
        <fullName evidence="8">L,D-TPase catalytic domain-containing protein</fullName>
    </recommendedName>
</protein>
<keyword evidence="3 6" id="KW-0133">Cell shape</keyword>
<dbReference type="GO" id="GO:0016740">
    <property type="term" value="F:transferase activity"/>
    <property type="evidence" value="ECO:0007669"/>
    <property type="project" value="UniProtKB-KW"/>
</dbReference>
<dbReference type="AlphaFoldDB" id="A0A511J7L8"/>
<dbReference type="GO" id="GO:0018104">
    <property type="term" value="P:peptidoglycan-protein cross-linking"/>
    <property type="evidence" value="ECO:0007669"/>
    <property type="project" value="TreeGrafter"/>
</dbReference>
<name>A0A511J7L8_9CELL</name>
<evidence type="ECO:0000256" key="5">
    <source>
        <dbReference type="ARBA" id="ARBA00023316"/>
    </source>
</evidence>